<evidence type="ECO:0000256" key="3">
    <source>
        <dbReference type="ARBA" id="ARBA00022737"/>
    </source>
</evidence>
<feature type="region of interest" description="Disordered" evidence="6">
    <location>
        <begin position="1"/>
        <end position="28"/>
    </location>
</feature>
<keyword evidence="4" id="KW-0106">Calcium</keyword>
<dbReference type="CDD" id="cd00051">
    <property type="entry name" value="EFh"/>
    <property type="match status" value="1"/>
</dbReference>
<comment type="similarity">
    <text evidence="2">Belongs to the centrin family.</text>
</comment>
<evidence type="ECO:0000313" key="9">
    <source>
        <dbReference type="Proteomes" id="UP001209570"/>
    </source>
</evidence>
<evidence type="ECO:0000256" key="2">
    <source>
        <dbReference type="ARBA" id="ARBA00005253"/>
    </source>
</evidence>
<dbReference type="PANTHER" id="PTHR23048:SF59">
    <property type="entry name" value="EF-HAND SUPERFAMILY PROTEIN"/>
    <property type="match status" value="1"/>
</dbReference>
<comment type="caution">
    <text evidence="8">The sequence shown here is derived from an EMBL/GenBank/DDBJ whole genome shotgun (WGS) entry which is preliminary data.</text>
</comment>
<accession>A0AAD5Q7T5</accession>
<evidence type="ECO:0000259" key="7">
    <source>
        <dbReference type="PROSITE" id="PS50222"/>
    </source>
</evidence>
<dbReference type="Pfam" id="PF13499">
    <property type="entry name" value="EF-hand_7"/>
    <property type="match status" value="1"/>
</dbReference>
<dbReference type="GO" id="GO:0005509">
    <property type="term" value="F:calcium ion binding"/>
    <property type="evidence" value="ECO:0007669"/>
    <property type="project" value="InterPro"/>
</dbReference>
<dbReference type="AlphaFoldDB" id="A0AAD5Q7T5"/>
<keyword evidence="3" id="KW-0677">Repeat</keyword>
<dbReference type="InterPro" id="IPR050230">
    <property type="entry name" value="CALM/Myosin/TropC-like"/>
</dbReference>
<name>A0AAD5Q7T5_PYTIN</name>
<dbReference type="PROSITE" id="PS50222">
    <property type="entry name" value="EF_HAND_2"/>
    <property type="match status" value="1"/>
</dbReference>
<comment type="subcellular location">
    <subcellularLocation>
        <location evidence="1">Cytoplasm</location>
        <location evidence="1">Cytoskeleton</location>
    </subcellularLocation>
</comment>
<reference evidence="8" key="1">
    <citation type="submission" date="2021-12" db="EMBL/GenBank/DDBJ databases">
        <title>Prjna785345.</title>
        <authorList>
            <person name="Rujirawat T."/>
            <person name="Krajaejun T."/>
        </authorList>
    </citation>
    <scope>NUCLEOTIDE SEQUENCE</scope>
    <source>
        <strain evidence="8">Pi057C3</strain>
    </source>
</reference>
<sequence>MATTSTASARQALANARVTRPRRVRQELQEDQKKELKEAFDLFDAEKNGSLDYHELKVLMRALGFQVSKKEVLALVEDVDVQRSGRVDFNDYMEISTHSRR</sequence>
<dbReference type="FunFam" id="1.10.238.10:FF:000178">
    <property type="entry name" value="Calmodulin-2 A"/>
    <property type="match status" value="1"/>
</dbReference>
<dbReference type="InterPro" id="IPR011992">
    <property type="entry name" value="EF-hand-dom_pair"/>
</dbReference>
<dbReference type="SMART" id="SM00054">
    <property type="entry name" value="EFh"/>
    <property type="match status" value="2"/>
</dbReference>
<evidence type="ECO:0000256" key="5">
    <source>
        <dbReference type="ARBA" id="ARBA00023212"/>
    </source>
</evidence>
<evidence type="ECO:0000313" key="8">
    <source>
        <dbReference type="EMBL" id="KAJ0395951.1"/>
    </source>
</evidence>
<evidence type="ECO:0000256" key="6">
    <source>
        <dbReference type="SAM" id="MobiDB-lite"/>
    </source>
</evidence>
<gene>
    <name evidence="8" type="ORF">P43SY_003311</name>
</gene>
<protein>
    <recommendedName>
        <fullName evidence="7">EF-hand domain-containing protein</fullName>
    </recommendedName>
</protein>
<proteinExistence type="inferred from homology"/>
<keyword evidence="5" id="KW-0963">Cytoplasm</keyword>
<evidence type="ECO:0000256" key="4">
    <source>
        <dbReference type="ARBA" id="ARBA00022837"/>
    </source>
</evidence>
<dbReference type="SUPFAM" id="SSF47473">
    <property type="entry name" value="EF-hand"/>
    <property type="match status" value="1"/>
</dbReference>
<dbReference type="Gene3D" id="1.10.238.10">
    <property type="entry name" value="EF-hand"/>
    <property type="match status" value="1"/>
</dbReference>
<dbReference type="Proteomes" id="UP001209570">
    <property type="component" value="Unassembled WGS sequence"/>
</dbReference>
<dbReference type="PANTHER" id="PTHR23048">
    <property type="entry name" value="MYOSIN LIGHT CHAIN 1, 3"/>
    <property type="match status" value="1"/>
</dbReference>
<keyword evidence="5" id="KW-0206">Cytoskeleton</keyword>
<dbReference type="GO" id="GO:0016460">
    <property type="term" value="C:myosin II complex"/>
    <property type="evidence" value="ECO:0007669"/>
    <property type="project" value="TreeGrafter"/>
</dbReference>
<feature type="domain" description="EF-hand" evidence="7">
    <location>
        <begin position="31"/>
        <end position="66"/>
    </location>
</feature>
<keyword evidence="9" id="KW-1185">Reference proteome</keyword>
<evidence type="ECO:0000256" key="1">
    <source>
        <dbReference type="ARBA" id="ARBA00004245"/>
    </source>
</evidence>
<organism evidence="8 9">
    <name type="scientific">Pythium insidiosum</name>
    <name type="common">Pythiosis disease agent</name>
    <dbReference type="NCBI Taxonomy" id="114742"/>
    <lineage>
        <taxon>Eukaryota</taxon>
        <taxon>Sar</taxon>
        <taxon>Stramenopiles</taxon>
        <taxon>Oomycota</taxon>
        <taxon>Peronosporomycetes</taxon>
        <taxon>Pythiales</taxon>
        <taxon>Pythiaceae</taxon>
        <taxon>Pythium</taxon>
    </lineage>
</organism>
<dbReference type="InterPro" id="IPR002048">
    <property type="entry name" value="EF_hand_dom"/>
</dbReference>
<dbReference type="EMBL" id="JAKCXM010000317">
    <property type="protein sequence ID" value="KAJ0395951.1"/>
    <property type="molecule type" value="Genomic_DNA"/>
</dbReference>